<reference evidence="2" key="1">
    <citation type="submission" date="2017-07" db="EMBL/GenBank/DDBJ databases">
        <authorList>
            <person name="Mikheyev A."/>
            <person name="Grau M."/>
        </authorList>
    </citation>
    <scope>NUCLEOTIDE SEQUENCE</scope>
    <source>
        <tissue evidence="2">Venom_gland</tissue>
    </source>
</reference>
<proteinExistence type="predicted"/>
<sequence length="110" mass="12543">MRESVKILHFHLKRKIASVQWLVAGKLILVFTAYSRCLCLKFCKAYGKVNCYNGSEKEVTAYTNLIVGLVWQVILWSTAIGINLTLLFQSHFNGELFKPLLGLNVLSFFD</sequence>
<evidence type="ECO:0000256" key="1">
    <source>
        <dbReference type="SAM" id="Phobius"/>
    </source>
</evidence>
<keyword evidence="1" id="KW-0812">Transmembrane</keyword>
<keyword evidence="1" id="KW-0472">Membrane</keyword>
<protein>
    <submittedName>
        <fullName evidence="2">Uncharacterized protein</fullName>
    </submittedName>
</protein>
<feature type="transmembrane region" description="Helical" evidence="1">
    <location>
        <begin position="63"/>
        <end position="88"/>
    </location>
</feature>
<dbReference type="AlphaFoldDB" id="A0A2D4HA47"/>
<name>A0A2D4HA47_MICLE</name>
<keyword evidence="1" id="KW-1133">Transmembrane helix</keyword>
<accession>A0A2D4HA47</accession>
<organism evidence="2">
    <name type="scientific">Micrurus lemniscatus lemniscatus</name>
    <dbReference type="NCBI Taxonomy" id="129467"/>
    <lineage>
        <taxon>Eukaryota</taxon>
        <taxon>Metazoa</taxon>
        <taxon>Chordata</taxon>
        <taxon>Craniata</taxon>
        <taxon>Vertebrata</taxon>
        <taxon>Euteleostomi</taxon>
        <taxon>Lepidosauria</taxon>
        <taxon>Squamata</taxon>
        <taxon>Bifurcata</taxon>
        <taxon>Unidentata</taxon>
        <taxon>Episquamata</taxon>
        <taxon>Toxicofera</taxon>
        <taxon>Serpentes</taxon>
        <taxon>Colubroidea</taxon>
        <taxon>Elapidae</taxon>
        <taxon>Elapinae</taxon>
        <taxon>Micrurus</taxon>
    </lineage>
</organism>
<reference evidence="2" key="2">
    <citation type="submission" date="2017-11" db="EMBL/GenBank/DDBJ databases">
        <title>Coralsnake Venomics: Analyses of Venom Gland Transcriptomes and Proteomes of Six Brazilian Taxa.</title>
        <authorList>
            <person name="Aird S.D."/>
            <person name="Jorge da Silva N."/>
            <person name="Qiu L."/>
            <person name="Villar-Briones A."/>
            <person name="Aparecida-Saddi V."/>
            <person name="Campos-Telles M.P."/>
            <person name="Grau M."/>
            <person name="Mikheyev A.S."/>
        </authorList>
    </citation>
    <scope>NUCLEOTIDE SEQUENCE</scope>
    <source>
        <tissue evidence="2">Venom_gland</tissue>
    </source>
</reference>
<evidence type="ECO:0000313" key="2">
    <source>
        <dbReference type="EMBL" id="LAA68794.1"/>
    </source>
</evidence>
<dbReference type="EMBL" id="IACK01019007">
    <property type="protein sequence ID" value="LAA68794.1"/>
    <property type="molecule type" value="Transcribed_RNA"/>
</dbReference>